<reference evidence="10 11" key="1">
    <citation type="submission" date="2019-04" db="EMBL/GenBank/DDBJ databases">
        <authorList>
            <person name="Hwang J.C."/>
        </authorList>
    </citation>
    <scope>NUCLEOTIDE SEQUENCE [LARGE SCALE GENOMIC DNA]</scope>
    <source>
        <strain evidence="10 11">IMCC35001</strain>
    </source>
</reference>
<evidence type="ECO:0000256" key="1">
    <source>
        <dbReference type="ARBA" id="ARBA00004651"/>
    </source>
</evidence>
<dbReference type="GO" id="GO:0005304">
    <property type="term" value="F:L-valine transmembrane transporter activity"/>
    <property type="evidence" value="ECO:0007669"/>
    <property type="project" value="TreeGrafter"/>
</dbReference>
<dbReference type="GO" id="GO:0015188">
    <property type="term" value="F:L-isoleucine transmembrane transporter activity"/>
    <property type="evidence" value="ECO:0007669"/>
    <property type="project" value="TreeGrafter"/>
</dbReference>
<feature type="transmembrane region" description="Helical" evidence="9">
    <location>
        <begin position="402"/>
        <end position="418"/>
    </location>
</feature>
<dbReference type="InterPro" id="IPR004685">
    <property type="entry name" value="Brnchd-chn_aa_trnsp_Livcs"/>
</dbReference>
<gene>
    <name evidence="10" type="primary">brnQ</name>
    <name evidence="10" type="ORF">FCL40_10855</name>
</gene>
<feature type="transmembrane region" description="Helical" evidence="9">
    <location>
        <begin position="264"/>
        <end position="295"/>
    </location>
</feature>
<dbReference type="Proteomes" id="UP000305674">
    <property type="component" value="Unassembled WGS sequence"/>
</dbReference>
<evidence type="ECO:0000313" key="11">
    <source>
        <dbReference type="Proteomes" id="UP000305674"/>
    </source>
</evidence>
<feature type="transmembrane region" description="Helical" evidence="9">
    <location>
        <begin position="183"/>
        <end position="207"/>
    </location>
</feature>
<evidence type="ECO:0000256" key="7">
    <source>
        <dbReference type="ARBA" id="ARBA00022989"/>
    </source>
</evidence>
<feature type="transmembrane region" description="Helical" evidence="9">
    <location>
        <begin position="113"/>
        <end position="132"/>
    </location>
</feature>
<feature type="transmembrane region" description="Helical" evidence="9">
    <location>
        <begin position="334"/>
        <end position="355"/>
    </location>
</feature>
<feature type="transmembrane region" description="Helical" evidence="9">
    <location>
        <begin position="7"/>
        <end position="28"/>
    </location>
</feature>
<organism evidence="10 11">
    <name type="scientific">Ferrimonas sediminicola</name>
    <dbReference type="NCBI Taxonomy" id="2569538"/>
    <lineage>
        <taxon>Bacteria</taxon>
        <taxon>Pseudomonadati</taxon>
        <taxon>Pseudomonadota</taxon>
        <taxon>Gammaproteobacteria</taxon>
        <taxon>Alteromonadales</taxon>
        <taxon>Ferrimonadaceae</taxon>
        <taxon>Ferrimonas</taxon>
    </lineage>
</organism>
<accession>A0A4U1BEN8</accession>
<feature type="transmembrane region" description="Helical" evidence="9">
    <location>
        <begin position="364"/>
        <end position="382"/>
    </location>
</feature>
<comment type="function">
    <text evidence="9">Component of the transport system for branched-chain amino acids.</text>
</comment>
<dbReference type="GO" id="GO:0005886">
    <property type="term" value="C:plasma membrane"/>
    <property type="evidence" value="ECO:0007669"/>
    <property type="project" value="UniProtKB-SubCell"/>
</dbReference>
<evidence type="ECO:0000256" key="2">
    <source>
        <dbReference type="ARBA" id="ARBA00008540"/>
    </source>
</evidence>
<keyword evidence="8 9" id="KW-0472">Membrane</keyword>
<feature type="transmembrane region" description="Helical" evidence="9">
    <location>
        <begin position="70"/>
        <end position="93"/>
    </location>
</feature>
<name>A0A4U1BEN8_9GAMM</name>
<evidence type="ECO:0000256" key="6">
    <source>
        <dbReference type="ARBA" id="ARBA00022970"/>
    </source>
</evidence>
<dbReference type="Pfam" id="PF05525">
    <property type="entry name" value="Branch_AA_trans"/>
    <property type="match status" value="1"/>
</dbReference>
<evidence type="ECO:0000256" key="4">
    <source>
        <dbReference type="ARBA" id="ARBA00022475"/>
    </source>
</evidence>
<comment type="caution">
    <text evidence="10">The sequence shown here is derived from an EMBL/GenBank/DDBJ whole genome shotgun (WGS) entry which is preliminary data.</text>
</comment>
<dbReference type="GO" id="GO:0015818">
    <property type="term" value="P:isoleucine transport"/>
    <property type="evidence" value="ECO:0007669"/>
    <property type="project" value="TreeGrafter"/>
</dbReference>
<dbReference type="PANTHER" id="PTHR30588:SF0">
    <property type="entry name" value="BRANCHED-CHAIN AMINO ACID PERMEASE BRNQ"/>
    <property type="match status" value="1"/>
</dbReference>
<keyword evidence="7 9" id="KW-1133">Transmembrane helix</keyword>
<evidence type="ECO:0000256" key="9">
    <source>
        <dbReference type="RuleBase" id="RU362122"/>
    </source>
</evidence>
<proteinExistence type="inferred from homology"/>
<dbReference type="OrthoDB" id="9783920at2"/>
<dbReference type="GO" id="GO:0015190">
    <property type="term" value="F:L-leucine transmembrane transporter activity"/>
    <property type="evidence" value="ECO:0007669"/>
    <property type="project" value="TreeGrafter"/>
</dbReference>
<feature type="transmembrane region" description="Helical" evidence="9">
    <location>
        <begin position="307"/>
        <end position="328"/>
    </location>
</feature>
<comment type="similarity">
    <text evidence="2 9">Belongs to the branched chain amino acid transporter family.</text>
</comment>
<evidence type="ECO:0000256" key="8">
    <source>
        <dbReference type="ARBA" id="ARBA00023136"/>
    </source>
</evidence>
<protein>
    <recommendedName>
        <fullName evidence="9">Branched-chain amino acid transport system carrier protein</fullName>
    </recommendedName>
</protein>
<evidence type="ECO:0000313" key="10">
    <source>
        <dbReference type="EMBL" id="TKB48794.1"/>
    </source>
</evidence>
<keyword evidence="11" id="KW-1185">Reference proteome</keyword>
<keyword evidence="6 9" id="KW-0029">Amino-acid transport</keyword>
<dbReference type="PANTHER" id="PTHR30588">
    <property type="entry name" value="BRANCHED-CHAIN AMINO ACID TRANSPORT SYSTEM 2 CARRIER PROTEIN"/>
    <property type="match status" value="1"/>
</dbReference>
<evidence type="ECO:0000256" key="3">
    <source>
        <dbReference type="ARBA" id="ARBA00022448"/>
    </source>
</evidence>
<keyword evidence="3 9" id="KW-0813">Transport</keyword>
<keyword evidence="4" id="KW-1003">Cell membrane</keyword>
<dbReference type="GO" id="GO:0015820">
    <property type="term" value="P:L-leucine transport"/>
    <property type="evidence" value="ECO:0007669"/>
    <property type="project" value="TreeGrafter"/>
</dbReference>
<feature type="transmembrane region" description="Helical" evidence="9">
    <location>
        <begin position="34"/>
        <end position="58"/>
    </location>
</feature>
<dbReference type="AlphaFoldDB" id="A0A4U1BEN8"/>
<comment type="subcellular location">
    <subcellularLocation>
        <location evidence="9">Cell inner membrane</location>
        <topology evidence="9">Multi-pass membrane protein</topology>
    </subcellularLocation>
    <subcellularLocation>
        <location evidence="1">Cell membrane</location>
        <topology evidence="1">Multi-pass membrane protein</topology>
    </subcellularLocation>
</comment>
<keyword evidence="5 9" id="KW-0812">Transmembrane</keyword>
<evidence type="ECO:0000256" key="5">
    <source>
        <dbReference type="ARBA" id="ARBA00022692"/>
    </source>
</evidence>
<sequence>MDTLSVGFMTFAFFLGAGNMIFPPMAGFLAGENYFPAMVGFLCTAVGLPLLGLVAVAKAGGSIPVITKKLPAWVGVVIASSIFIIIGPAFAAPRAGLVAYEMGAVPFLTEPGATTQALYSVIFFGIAMLLALFPGNLVDSVGKVLTPALILLFAVLAVAAFVFPQDPIGQAQGAYTSGAFTKGFLEGYGTMDALASLVFGMLIVDLLRKKGITDSGRQARYLGIAALIAAAGLAFVYVPLFYLGATSSVLGASAETGGAILTTFVYQVFGNAGVVMLGAVVTLACLTTVIGLISACSDYFSELMPKVGYRGFVVVNALFCAVVANVGLSQLIQVSIPVLMAVYPVAMALVAFCFVRGLMQNERLGLILMVSVSGLFGLFDGIKAAGLSTDFVSALPLYEQGMAWMLPTLAATVIGCLIRRPQPQLAH</sequence>
<feature type="transmembrane region" description="Helical" evidence="9">
    <location>
        <begin position="144"/>
        <end position="163"/>
    </location>
</feature>
<feature type="transmembrane region" description="Helical" evidence="9">
    <location>
        <begin position="219"/>
        <end position="244"/>
    </location>
</feature>
<dbReference type="EMBL" id="SWCI01000006">
    <property type="protein sequence ID" value="TKB48794.1"/>
    <property type="molecule type" value="Genomic_DNA"/>
</dbReference>
<dbReference type="NCBIfam" id="TIGR00796">
    <property type="entry name" value="livcs"/>
    <property type="match status" value="1"/>
</dbReference>